<name>A0A067P2J5_PLEO1</name>
<feature type="region of interest" description="Disordered" evidence="10">
    <location>
        <begin position="78"/>
        <end position="116"/>
    </location>
</feature>
<evidence type="ECO:0000256" key="2">
    <source>
        <dbReference type="ARBA" id="ARBA00022670"/>
    </source>
</evidence>
<dbReference type="SUPFAM" id="SSF54001">
    <property type="entry name" value="Cysteine proteinases"/>
    <property type="match status" value="1"/>
</dbReference>
<feature type="domain" description="OTU1 Ubl" evidence="11">
    <location>
        <begin position="5"/>
        <end position="56"/>
    </location>
</feature>
<evidence type="ECO:0000259" key="12">
    <source>
        <dbReference type="Pfam" id="PF24560"/>
    </source>
</evidence>
<dbReference type="EMBL" id="KL198004">
    <property type="protein sequence ID" value="KDQ33455.1"/>
    <property type="molecule type" value="Genomic_DNA"/>
</dbReference>
<evidence type="ECO:0000256" key="4">
    <source>
        <dbReference type="ARBA" id="ARBA00022771"/>
    </source>
</evidence>
<evidence type="ECO:0000313" key="13">
    <source>
        <dbReference type="EMBL" id="KDQ33455.1"/>
    </source>
</evidence>
<keyword evidence="2" id="KW-0645">Protease</keyword>
<evidence type="ECO:0000256" key="9">
    <source>
        <dbReference type="RuleBase" id="RU367104"/>
    </source>
</evidence>
<keyword evidence="4" id="KW-0863">Zinc-finger</keyword>
<dbReference type="Pfam" id="PF24560">
    <property type="entry name" value="zf-C2H2_OTU1_C"/>
    <property type="match status" value="1"/>
</dbReference>
<dbReference type="STRING" id="1137138.A0A067P2J5"/>
<evidence type="ECO:0000313" key="14">
    <source>
        <dbReference type="Proteomes" id="UP000027073"/>
    </source>
</evidence>
<dbReference type="GO" id="GO:0005829">
    <property type="term" value="C:cytosol"/>
    <property type="evidence" value="ECO:0007669"/>
    <property type="project" value="TreeGrafter"/>
</dbReference>
<evidence type="ECO:0000256" key="3">
    <source>
        <dbReference type="ARBA" id="ARBA00022723"/>
    </source>
</evidence>
<dbReference type="CDD" id="cd22745">
    <property type="entry name" value="OTU_OTU1"/>
    <property type="match status" value="1"/>
</dbReference>
<evidence type="ECO:0000256" key="5">
    <source>
        <dbReference type="ARBA" id="ARBA00022786"/>
    </source>
</evidence>
<protein>
    <recommendedName>
        <fullName evidence="9">Ubiquitin thioesterase OTU</fullName>
        <ecNumber evidence="9">3.4.19.12</ecNumber>
    </recommendedName>
</protein>
<dbReference type="InParanoid" id="A0A067P2J5"/>
<comment type="subcellular location">
    <subcellularLocation>
        <location evidence="9">Cytoplasm</location>
    </subcellularLocation>
</comment>
<organism evidence="13 14">
    <name type="scientific">Pleurotus ostreatus (strain PC15)</name>
    <name type="common">Oyster mushroom</name>
    <dbReference type="NCBI Taxonomy" id="1137138"/>
    <lineage>
        <taxon>Eukaryota</taxon>
        <taxon>Fungi</taxon>
        <taxon>Dikarya</taxon>
        <taxon>Basidiomycota</taxon>
        <taxon>Agaricomycotina</taxon>
        <taxon>Agaricomycetes</taxon>
        <taxon>Agaricomycetidae</taxon>
        <taxon>Agaricales</taxon>
        <taxon>Pleurotineae</taxon>
        <taxon>Pleurotaceae</taxon>
        <taxon>Pleurotus</taxon>
    </lineage>
</organism>
<dbReference type="Pfam" id="PF21403">
    <property type="entry name" value="OTU1_UBXL"/>
    <property type="match status" value="1"/>
</dbReference>
<evidence type="ECO:0000256" key="6">
    <source>
        <dbReference type="ARBA" id="ARBA00022801"/>
    </source>
</evidence>
<gene>
    <name evidence="13" type="ORF">PLEOSDRAFT_1087822</name>
</gene>
<dbReference type="GO" id="GO:0030968">
    <property type="term" value="P:endoplasmic reticulum unfolded protein response"/>
    <property type="evidence" value="ECO:0007669"/>
    <property type="project" value="TreeGrafter"/>
</dbReference>
<dbReference type="EC" id="3.4.19.12" evidence="9"/>
<keyword evidence="6 9" id="KW-0378">Hydrolase</keyword>
<keyword evidence="5 9" id="KW-0833">Ubl conjugation pathway</keyword>
<dbReference type="PANTHER" id="PTHR13312">
    <property type="entry name" value="HIV-INDUCED PROTEIN-7-LIKE PROTEASE"/>
    <property type="match status" value="1"/>
</dbReference>
<dbReference type="FunCoup" id="A0A067P2J5">
    <property type="interactions" value="232"/>
</dbReference>
<dbReference type="VEuPathDB" id="FungiDB:PLEOSDRAFT_1087822"/>
<dbReference type="InterPro" id="IPR038765">
    <property type="entry name" value="Papain-like_cys_pep_sf"/>
</dbReference>
<dbReference type="Gene3D" id="3.10.20.90">
    <property type="entry name" value="Phosphatidylinositol 3-kinase Catalytic Subunit, Chain A, domain 1"/>
    <property type="match status" value="1"/>
</dbReference>
<keyword evidence="3" id="KW-0479">Metal-binding</keyword>
<proteinExistence type="predicted"/>
<dbReference type="GO" id="GO:0005634">
    <property type="term" value="C:nucleus"/>
    <property type="evidence" value="ECO:0007669"/>
    <property type="project" value="TreeGrafter"/>
</dbReference>
<dbReference type="SUPFAM" id="SSF54236">
    <property type="entry name" value="Ubiquitin-like"/>
    <property type="match status" value="1"/>
</dbReference>
<evidence type="ECO:0000256" key="1">
    <source>
        <dbReference type="ARBA" id="ARBA00000707"/>
    </source>
</evidence>
<keyword evidence="7 9" id="KW-0788">Thiol protease</keyword>
<dbReference type="AlphaFoldDB" id="A0A067P2J5"/>
<accession>A0A067P2J5</accession>
<comment type="function">
    <text evidence="9">Hydrolase that can remove conjugated ubiquitin from proteins and may therefore play an important regulatory role at the level of protein turnover by preventing degradation.</text>
</comment>
<evidence type="ECO:0000259" key="11">
    <source>
        <dbReference type="Pfam" id="PF21403"/>
    </source>
</evidence>
<keyword evidence="8" id="KW-0862">Zinc</keyword>
<evidence type="ECO:0000256" key="8">
    <source>
        <dbReference type="ARBA" id="ARBA00022833"/>
    </source>
</evidence>
<reference evidence="14" key="1">
    <citation type="journal article" date="2014" name="Proc. Natl. Acad. Sci. U.S.A.">
        <title>Extensive sampling of basidiomycete genomes demonstrates inadequacy of the white-rot/brown-rot paradigm for wood decay fungi.</title>
        <authorList>
            <person name="Riley R."/>
            <person name="Salamov A.A."/>
            <person name="Brown D.W."/>
            <person name="Nagy L.G."/>
            <person name="Floudas D."/>
            <person name="Held B.W."/>
            <person name="Levasseur A."/>
            <person name="Lombard V."/>
            <person name="Morin E."/>
            <person name="Otillar R."/>
            <person name="Lindquist E.A."/>
            <person name="Sun H."/>
            <person name="LaButti K.M."/>
            <person name="Schmutz J."/>
            <person name="Jabbour D."/>
            <person name="Luo H."/>
            <person name="Baker S.E."/>
            <person name="Pisabarro A.G."/>
            <person name="Walton J.D."/>
            <person name="Blanchette R.A."/>
            <person name="Henrissat B."/>
            <person name="Martin F."/>
            <person name="Cullen D."/>
            <person name="Hibbett D.S."/>
            <person name="Grigoriev I.V."/>
        </authorList>
    </citation>
    <scope>NUCLEOTIDE SEQUENCE [LARGE SCALE GENOMIC DNA]</scope>
    <source>
        <strain evidence="14">PC15</strain>
    </source>
</reference>
<dbReference type="InterPro" id="IPR048857">
    <property type="entry name" value="OTU1_Ubl"/>
</dbReference>
<dbReference type="OrthoDB" id="65596at2759"/>
<dbReference type="HOGENOM" id="CLU_049327_0_0_1"/>
<sequence length="337" mass="35677">MAGVVRLRHSAGVASLQVPFDDDTFTVAHLQRKIAEVTGIGAAQQHLKAGYPPRDLHLVADLPVSSLGLRSGDQIILSAAAPPPPASRPLPQSTSAPSHPAPAPAPRPQAGGDGVPVHVATADGSFLVHRVVPDDNSCLFSSIALIFNSDPAIIRQIVADAIQRDPDTYSEPILGMPPAKYTAAILKPATWGGAIELAVLAAHFATRIDSIDVETGRIDRFEPSSTTNPTASITSASGNRCILVYSGIHYDAATLAPMPDADPEWHQTVFPITSDDDASDPITVAAKQLAGILRARRQYTNTATFDLRCEQCNQGLKGEKGARAHAEQTGHTRFGEY</sequence>
<feature type="domain" description="OTU1-like C-terminal C2H2-type zinc finger" evidence="12">
    <location>
        <begin position="303"/>
        <end position="337"/>
    </location>
</feature>
<dbReference type="Proteomes" id="UP000027073">
    <property type="component" value="Unassembled WGS sequence"/>
</dbReference>
<keyword evidence="9" id="KW-0963">Cytoplasm</keyword>
<dbReference type="Gene3D" id="3.90.70.80">
    <property type="match status" value="1"/>
</dbReference>
<dbReference type="InterPro" id="IPR029071">
    <property type="entry name" value="Ubiquitin-like_domsf"/>
</dbReference>
<dbReference type="GO" id="GO:0036503">
    <property type="term" value="P:ERAD pathway"/>
    <property type="evidence" value="ECO:0007669"/>
    <property type="project" value="TreeGrafter"/>
</dbReference>
<dbReference type="GO" id="GO:0016579">
    <property type="term" value="P:protein deubiquitination"/>
    <property type="evidence" value="ECO:0007669"/>
    <property type="project" value="TreeGrafter"/>
</dbReference>
<dbReference type="InterPro" id="IPR057766">
    <property type="entry name" value="Znf-C2H2_OTU1-like_C"/>
</dbReference>
<evidence type="ECO:0000256" key="7">
    <source>
        <dbReference type="ARBA" id="ARBA00022807"/>
    </source>
</evidence>
<dbReference type="PANTHER" id="PTHR13312:SF0">
    <property type="entry name" value="UBIQUITIN THIOESTERASE OTU1"/>
    <property type="match status" value="1"/>
</dbReference>
<evidence type="ECO:0000256" key="10">
    <source>
        <dbReference type="SAM" id="MobiDB-lite"/>
    </source>
</evidence>
<comment type="catalytic activity">
    <reaction evidence="1 9">
        <text>Thiol-dependent hydrolysis of ester, thioester, amide, peptide and isopeptide bonds formed by the C-terminal Gly of ubiquitin (a 76-residue protein attached to proteins as an intracellular targeting signal).</text>
        <dbReference type="EC" id="3.4.19.12"/>
    </reaction>
</comment>
<dbReference type="GO" id="GO:0004843">
    <property type="term" value="F:cysteine-type deubiquitinase activity"/>
    <property type="evidence" value="ECO:0007669"/>
    <property type="project" value="UniProtKB-UniRule"/>
</dbReference>